<dbReference type="AlphaFoldDB" id="A0A7E4VHF0"/>
<feature type="disulfide bond" evidence="1">
    <location>
        <begin position="84"/>
        <end position="90"/>
    </location>
</feature>
<reference evidence="4" key="2">
    <citation type="submission" date="2020-10" db="UniProtKB">
        <authorList>
            <consortium name="WormBaseParasite"/>
        </authorList>
    </citation>
    <scope>IDENTIFICATION</scope>
</reference>
<reference evidence="3" key="1">
    <citation type="journal article" date="2013" name="Genetics">
        <title>The draft genome and transcriptome of Panagrellus redivivus are shaped by the harsh demands of a free-living lifestyle.</title>
        <authorList>
            <person name="Srinivasan J."/>
            <person name="Dillman A.R."/>
            <person name="Macchietto M.G."/>
            <person name="Heikkinen L."/>
            <person name="Lakso M."/>
            <person name="Fracchia K.M."/>
            <person name="Antoshechkin I."/>
            <person name="Mortazavi A."/>
            <person name="Wong G."/>
            <person name="Sternberg P.W."/>
        </authorList>
    </citation>
    <scope>NUCLEOTIDE SEQUENCE [LARGE SCALE GENOMIC DNA]</scope>
    <source>
        <strain evidence="3">MT8872</strain>
    </source>
</reference>
<proteinExistence type="predicted"/>
<protein>
    <submittedName>
        <fullName evidence="4">Thaumatin-like protein</fullName>
    </submittedName>
</protein>
<dbReference type="Gene3D" id="2.60.110.10">
    <property type="entry name" value="Thaumatin"/>
    <property type="match status" value="1"/>
</dbReference>
<accession>A0A7E4VHF0</accession>
<evidence type="ECO:0000256" key="1">
    <source>
        <dbReference type="PIRSR" id="PIRSR002703-1"/>
    </source>
</evidence>
<feature type="disulfide bond" evidence="1">
    <location>
        <begin position="152"/>
        <end position="167"/>
    </location>
</feature>
<name>A0A7E4VHF0_PANRE</name>
<feature type="disulfide bond" evidence="1">
    <location>
        <begin position="138"/>
        <end position="221"/>
    </location>
</feature>
<sequence>MFIKAFFLVNVAVVVFARDIHIINNCGYKIWPGWYGQNGTPDGGGTTLNPGASHTINVPNDWTSGRIWARTGCDGNFNCDTGSCGNSEHCNGKWGAAGPSLAEFGLHKWQGLDFYDVSLVDGFNVQVKIKPNGGSGDCKAIGACRENLLDSCPNELKLVKNGHTVECQSACTKFHNPEYCCTGDHGKAETCGPSKYSRFFKERCPNDYSYAFDDKTSTFTCKDANYEVHFC</sequence>
<feature type="disulfide bond" evidence="1">
    <location>
        <begin position="26"/>
        <end position="231"/>
    </location>
</feature>
<dbReference type="PROSITE" id="PS51367">
    <property type="entry name" value="THAUMATIN_2"/>
    <property type="match status" value="1"/>
</dbReference>
<dbReference type="InterPro" id="IPR001938">
    <property type="entry name" value="Thaumatin"/>
</dbReference>
<dbReference type="FunFam" id="2.60.110.10:FF:000004">
    <property type="entry name" value="THAUMATIN-LIKE PROTEIN 1"/>
    <property type="match status" value="1"/>
</dbReference>
<keyword evidence="3" id="KW-1185">Reference proteome</keyword>
<evidence type="ECO:0000313" key="4">
    <source>
        <dbReference type="WBParaSite" id="Pan_g20536.t1"/>
    </source>
</evidence>
<dbReference type="Proteomes" id="UP000492821">
    <property type="component" value="Unassembled WGS sequence"/>
</dbReference>
<dbReference type="Pfam" id="PF00314">
    <property type="entry name" value="Thaumatin"/>
    <property type="match status" value="1"/>
</dbReference>
<feature type="disulfide bond" evidence="1">
    <location>
        <begin position="73"/>
        <end position="79"/>
    </location>
</feature>
<evidence type="ECO:0000256" key="2">
    <source>
        <dbReference type="SAM" id="SignalP"/>
    </source>
</evidence>
<feature type="disulfide bond" evidence="1">
    <location>
        <begin position="181"/>
        <end position="191"/>
    </location>
</feature>
<feature type="disulfide bond" evidence="1">
    <location>
        <begin position="144"/>
        <end position="204"/>
    </location>
</feature>
<evidence type="ECO:0000313" key="3">
    <source>
        <dbReference type="Proteomes" id="UP000492821"/>
    </source>
</evidence>
<feature type="disulfide bond" evidence="1">
    <location>
        <begin position="171"/>
        <end position="180"/>
    </location>
</feature>
<feature type="chain" id="PRO_5029000427" evidence="2">
    <location>
        <begin position="18"/>
        <end position="231"/>
    </location>
</feature>
<dbReference type="WBParaSite" id="Pan_g20536.t1">
    <property type="protein sequence ID" value="Pan_g20536.t1"/>
    <property type="gene ID" value="Pan_g20536"/>
</dbReference>
<feature type="signal peptide" evidence="2">
    <location>
        <begin position="1"/>
        <end position="17"/>
    </location>
</feature>
<dbReference type="PANTHER" id="PTHR31013:SF12">
    <property type="entry name" value="PATHOGENESIS-RELATED PROTEIN 5-LIKE"/>
    <property type="match status" value="1"/>
</dbReference>
<dbReference type="InterPro" id="IPR037176">
    <property type="entry name" value="Osmotin/thaumatin-like_sf"/>
</dbReference>
<keyword evidence="1" id="KW-1015">Disulfide bond</keyword>
<dbReference type="SMART" id="SM00205">
    <property type="entry name" value="THN"/>
    <property type="match status" value="1"/>
</dbReference>
<organism evidence="3 4">
    <name type="scientific">Panagrellus redivivus</name>
    <name type="common">Microworm</name>
    <dbReference type="NCBI Taxonomy" id="6233"/>
    <lineage>
        <taxon>Eukaryota</taxon>
        <taxon>Metazoa</taxon>
        <taxon>Ecdysozoa</taxon>
        <taxon>Nematoda</taxon>
        <taxon>Chromadorea</taxon>
        <taxon>Rhabditida</taxon>
        <taxon>Tylenchina</taxon>
        <taxon>Panagrolaimomorpha</taxon>
        <taxon>Panagrolaimoidea</taxon>
        <taxon>Panagrolaimidae</taxon>
        <taxon>Panagrellus</taxon>
    </lineage>
</organism>
<dbReference type="PANTHER" id="PTHR31013">
    <property type="entry name" value="THAUMATIN FAMILY PROTEIN-RELATED"/>
    <property type="match status" value="1"/>
</dbReference>
<keyword evidence="2" id="KW-0732">Signal</keyword>
<dbReference type="CDD" id="cd09218">
    <property type="entry name" value="TLP-PA"/>
    <property type="match status" value="1"/>
</dbReference>
<dbReference type="PIRSF" id="PIRSF002703">
    <property type="entry name" value="Thaumatin"/>
    <property type="match status" value="1"/>
</dbReference>
<dbReference type="SUPFAM" id="SSF49870">
    <property type="entry name" value="Osmotin, thaumatin-like protein"/>
    <property type="match status" value="1"/>
</dbReference>
<dbReference type="PRINTS" id="PR00347">
    <property type="entry name" value="THAUMATIN"/>
</dbReference>